<proteinExistence type="predicted"/>
<dbReference type="EMBL" id="JARKIE010000916">
    <property type="protein sequence ID" value="KAJ7612962.1"/>
    <property type="molecule type" value="Genomic_DNA"/>
</dbReference>
<organism evidence="1 2">
    <name type="scientific">Mycena rosella</name>
    <name type="common">Pink bonnet</name>
    <name type="synonym">Agaricus rosellus</name>
    <dbReference type="NCBI Taxonomy" id="1033263"/>
    <lineage>
        <taxon>Eukaryota</taxon>
        <taxon>Fungi</taxon>
        <taxon>Dikarya</taxon>
        <taxon>Basidiomycota</taxon>
        <taxon>Agaricomycotina</taxon>
        <taxon>Agaricomycetes</taxon>
        <taxon>Agaricomycetidae</taxon>
        <taxon>Agaricales</taxon>
        <taxon>Marasmiineae</taxon>
        <taxon>Mycenaceae</taxon>
        <taxon>Mycena</taxon>
    </lineage>
</organism>
<reference evidence="1" key="1">
    <citation type="submission" date="2023-03" db="EMBL/GenBank/DDBJ databases">
        <title>Massive genome expansion in bonnet fungi (Mycena s.s.) driven by repeated elements and novel gene families across ecological guilds.</title>
        <authorList>
            <consortium name="Lawrence Berkeley National Laboratory"/>
            <person name="Harder C.B."/>
            <person name="Miyauchi S."/>
            <person name="Viragh M."/>
            <person name="Kuo A."/>
            <person name="Thoen E."/>
            <person name="Andreopoulos B."/>
            <person name="Lu D."/>
            <person name="Skrede I."/>
            <person name="Drula E."/>
            <person name="Henrissat B."/>
            <person name="Morin E."/>
            <person name="Kohler A."/>
            <person name="Barry K."/>
            <person name="LaButti K."/>
            <person name="Morin E."/>
            <person name="Salamov A."/>
            <person name="Lipzen A."/>
            <person name="Mereny Z."/>
            <person name="Hegedus B."/>
            <person name="Baldrian P."/>
            <person name="Stursova M."/>
            <person name="Weitz H."/>
            <person name="Taylor A."/>
            <person name="Grigoriev I.V."/>
            <person name="Nagy L.G."/>
            <person name="Martin F."/>
            <person name="Kauserud H."/>
        </authorList>
    </citation>
    <scope>NUCLEOTIDE SEQUENCE</scope>
    <source>
        <strain evidence="1">CBHHK067</strain>
    </source>
</reference>
<name>A0AAD7B8B5_MYCRO</name>
<gene>
    <name evidence="1" type="ORF">B0H17DRAFT_1153236</name>
</gene>
<dbReference type="AlphaFoldDB" id="A0AAD7B8B5"/>
<comment type="caution">
    <text evidence="1">The sequence shown here is derived from an EMBL/GenBank/DDBJ whole genome shotgun (WGS) entry which is preliminary data.</text>
</comment>
<sequence length="230" mass="25026">MVDSSARAYSMAVLVSESLHFFLSLSNHWRPLFQLACCWTTFEMLIRRFGSVQPCLAKFAAEKVEDRGRGKGSVLEERDVGDRLVAAKPQAAFVIGELRGVSGQDNGGKSGNSYISGWNQILDVRGKLGIETKSIVLRKGGAGLGLGAQADGPISGGVEVGVRNAESQGVNWQVAGHLLKTEVWNFVAMRRCENSLGRKQSTHEWKEVRINQVFEDAMAINASNVMRGTA</sequence>
<evidence type="ECO:0000313" key="1">
    <source>
        <dbReference type="EMBL" id="KAJ7612962.1"/>
    </source>
</evidence>
<protein>
    <submittedName>
        <fullName evidence="1">Uncharacterized protein</fullName>
    </submittedName>
</protein>
<keyword evidence="2" id="KW-1185">Reference proteome</keyword>
<dbReference type="Proteomes" id="UP001221757">
    <property type="component" value="Unassembled WGS sequence"/>
</dbReference>
<evidence type="ECO:0000313" key="2">
    <source>
        <dbReference type="Proteomes" id="UP001221757"/>
    </source>
</evidence>
<accession>A0AAD7B8B5</accession>